<feature type="non-terminal residue" evidence="6">
    <location>
        <position position="1"/>
    </location>
</feature>
<reference evidence="6" key="1">
    <citation type="submission" date="2023-10" db="EMBL/GenBank/DDBJ databases">
        <authorList>
            <person name="Chen Y."/>
            <person name="Shah S."/>
            <person name="Dougan E. K."/>
            <person name="Thang M."/>
            <person name="Chan C."/>
        </authorList>
    </citation>
    <scope>NUCLEOTIDE SEQUENCE [LARGE SCALE GENOMIC DNA]</scope>
</reference>
<sequence length="1889" mass="209359">VRTRDLLPMALPDLTLTRAWVASQDGPRRKRQRFRMEGRLVAREFWSYIVVLSLNFEYVGRGDPRLWRHSPVLYPAQRSAYKTIISHVDGFLDDPLTRRPDIDWSQKISKLRVDYTGEEQGEALPIKLAELIPGLPDKQHAAQLQMEEFVDEHILEWLMDPEVATLPAAEWPLDPPRARVNCERLEDWCEVAEHLIGLGILGVVDEADIFAPPGQKVFNGLFAREKMGKPLEGQSRCTRLIFNMIPSNAYLRNIVEDTSTLAASASWTSLHLPAGCVMVWSSDDQKGAFYVWKLPPVWYGRMAVSVPVPASSAGLPGDHLVYVAFRVIPMGWVLAVTLFQHLHRRLALRAPRLGAGLPAEAEWRRDQPWPLARQHPHAWWQVYSDDFDAPEVLEAAEAYRVVGTPGEMQLAMRRAYTQAEVAYAEEKSHARQLQLERMGASIDGCAGTIRAPADKVIELVRYILYALGRDCCPWLLMLTLLGRAVRALEFRRPLLSCLNSVWEFSTRTRGGRINMGMSQELLACIGYLPIACTDLRAALSPVATVSDASEAGGGVCASTGLTPLAVQQLRAARQGARPVLGPGRGDLQPARSSPSLPGGRPRPRVLIVSLFDGVAALAVAMSRLPVDIVGMVCSEVDKPARRVVRLRWPGTADWGDIRSISEKDVAKLADTYYSLCDVCVRGAGSPCQDLSAVNLSRAGLAGPSSKLFYEIPRVHGLLRKHFKEKLATFVENVASMSPQVRDAITKELGLLARGLPAEALFARGSCPLVWGEIGTYTKGTAEYDKKLASEFTGEFLALSDRSGSDIRLAVGLLHRPKAGPRASISPFNWNWRVVVSLRWQGSIDIHVHARELQGIAEYMEMLWSEGQPVSFANYAVAAMGFFFPSVKQSWELSWSLLKAWRHANRLFAPWFRMEGRLVAREFWSYIVVLSLNFEYVGRGDPRLWRHSPVLHPAQRSAYKTIISHVDGFLDDPLTRRPDIDWSQKISKLRVDYTGEEQGEALPIKLAEPIPGLPDKQHAAQLQTEGFVDGHILEWLMDHEVAALPDADWPLHPPRARVSCARLEDWYEVAEHLIGLGILGVVDEADIFAQRGQKVFNGLFARESLHLPEGCVMVWSSDDQKGAFYVWKLPPIWYGRMAVSVPVPASSAGLPGDHLVYVAFRVIPMGWVSAVTLFQHLHCRLALRAPRLGAGLPAEAEWTRNQPWPLARQHPHAWWQVYIDDFDAPEVLEAAEAYQVVGAPGEMQLAMRRAYTQAEVAYAEEKSHARQLRLERMGVSIDGCAGTIRAPANKVIELVRYILYALGRDYCPWLLMLTLLGRAVLALEFRRPLLSCLNLVWEFPTRTRGRRINMGMSQELLVCIGYLPIACTDLRAALSPVATVSDASEAGGGVCASTGLTPLAVQQLRAARQGARPVLGPGRGDLVPARSSPLLPGGRPRPRVLIVSRFDGIAALAVAMSRLPVDIIGMVCSEVDKPARRVVRLRWPGTADWGDIRSISEKDVAKLADTYYSLCDVCVCGAGSPCQDLSAVSLSRAGLASPSSKLFYEIPRVHGLLRKHFKEKLATFVENVASMSPQVRDAITKEREALLGFDKNYTRVAHKDPEAQGLLARGLPAEALFARGSCPLVWGGIGTYTKGTAEYDKKLASEFTGEFLALSDRSGSDIRLAVGLLHRPKAGPRASISPFNWNWRVVVSLRWQGSIDIHVHARELQAGVAALLWRTRSTEHLSARFVHLFDPQVGSDHYEGAVVQYQGIAEYMEMLWSEGQPVSFANYAVAAMGFFFPSVKQSWELSWSLLKLILGIAALPIECDAVDISTLLALGFAGLFRTTEVFTLSKQQVAIINDGVSVRLPETKTGHRKATTEMVVVGCPIAVDLVKRWYVHAAPPDTTSTR</sequence>
<evidence type="ECO:0000313" key="7">
    <source>
        <dbReference type="Proteomes" id="UP001189429"/>
    </source>
</evidence>
<dbReference type="SUPFAM" id="SSF53335">
    <property type="entry name" value="S-adenosyl-L-methionine-dependent methyltransferases"/>
    <property type="match status" value="2"/>
</dbReference>
<organism evidence="6 7">
    <name type="scientific">Prorocentrum cordatum</name>
    <dbReference type="NCBI Taxonomy" id="2364126"/>
    <lineage>
        <taxon>Eukaryota</taxon>
        <taxon>Sar</taxon>
        <taxon>Alveolata</taxon>
        <taxon>Dinophyceae</taxon>
        <taxon>Prorocentrales</taxon>
        <taxon>Prorocentraceae</taxon>
        <taxon>Prorocentrum</taxon>
    </lineage>
</organism>
<accession>A0ABN9TCR2</accession>
<keyword evidence="7" id="KW-1185">Reference proteome</keyword>
<dbReference type="InterPro" id="IPR001525">
    <property type="entry name" value="C5_MeTfrase"/>
</dbReference>
<keyword evidence="4" id="KW-0949">S-adenosyl-L-methionine</keyword>
<evidence type="ECO:0000256" key="5">
    <source>
        <dbReference type="SAM" id="MobiDB-lite"/>
    </source>
</evidence>
<dbReference type="InterPro" id="IPR050390">
    <property type="entry name" value="C5-Methyltransferase"/>
</dbReference>
<evidence type="ECO:0000256" key="4">
    <source>
        <dbReference type="ARBA" id="ARBA00022691"/>
    </source>
</evidence>
<name>A0ABN9TCR2_9DINO</name>
<dbReference type="PANTHER" id="PTHR23068">
    <property type="entry name" value="DNA CYTOSINE-5- -METHYLTRANSFERASE 3-RELATED"/>
    <property type="match status" value="1"/>
</dbReference>
<dbReference type="EMBL" id="CAUYUJ010014535">
    <property type="protein sequence ID" value="CAK0842826.1"/>
    <property type="molecule type" value="Genomic_DNA"/>
</dbReference>
<gene>
    <name evidence="6" type="ORF">PCOR1329_LOCUS37418</name>
</gene>
<protein>
    <recommendedName>
        <fullName evidence="1">DNA (cytosine-5-)-methyltransferase</fullName>
        <ecNumber evidence="1">2.1.1.37</ecNumber>
    </recommendedName>
</protein>
<dbReference type="Proteomes" id="UP001189429">
    <property type="component" value="Unassembled WGS sequence"/>
</dbReference>
<evidence type="ECO:0000256" key="3">
    <source>
        <dbReference type="ARBA" id="ARBA00022679"/>
    </source>
</evidence>
<keyword evidence="3" id="KW-0808">Transferase</keyword>
<feature type="region of interest" description="Disordered" evidence="5">
    <location>
        <begin position="578"/>
        <end position="599"/>
    </location>
</feature>
<dbReference type="PANTHER" id="PTHR23068:SF25">
    <property type="entry name" value="DNA (CYTOSINE-5)-METHYLTRANSFERASE DRM2"/>
    <property type="match status" value="1"/>
</dbReference>
<comment type="caution">
    <text evidence="6">The sequence shown here is derived from an EMBL/GenBank/DDBJ whole genome shotgun (WGS) entry which is preliminary data.</text>
</comment>
<feature type="non-terminal residue" evidence="6">
    <location>
        <position position="1889"/>
    </location>
</feature>
<dbReference type="Pfam" id="PF00145">
    <property type="entry name" value="DNA_methylase"/>
    <property type="match status" value="2"/>
</dbReference>
<keyword evidence="2" id="KW-0489">Methyltransferase</keyword>
<dbReference type="InterPro" id="IPR029063">
    <property type="entry name" value="SAM-dependent_MTases_sf"/>
</dbReference>
<evidence type="ECO:0000313" key="6">
    <source>
        <dbReference type="EMBL" id="CAK0842826.1"/>
    </source>
</evidence>
<proteinExistence type="predicted"/>
<evidence type="ECO:0000256" key="2">
    <source>
        <dbReference type="ARBA" id="ARBA00022603"/>
    </source>
</evidence>
<dbReference type="Gene3D" id="3.40.50.150">
    <property type="entry name" value="Vaccinia Virus protein VP39"/>
    <property type="match status" value="2"/>
</dbReference>
<evidence type="ECO:0000256" key="1">
    <source>
        <dbReference type="ARBA" id="ARBA00011975"/>
    </source>
</evidence>
<dbReference type="EC" id="2.1.1.37" evidence="1"/>